<dbReference type="PANTHER" id="PTHR43227">
    <property type="entry name" value="BLL4140 PROTEIN"/>
    <property type="match status" value="1"/>
</dbReference>
<feature type="transmembrane region" description="Helical" evidence="7">
    <location>
        <begin position="125"/>
        <end position="146"/>
    </location>
</feature>
<evidence type="ECO:0000313" key="10">
    <source>
        <dbReference type="Proteomes" id="UP000062833"/>
    </source>
</evidence>
<feature type="transmembrane region" description="Helical" evidence="7">
    <location>
        <begin position="281"/>
        <end position="300"/>
    </location>
</feature>
<evidence type="ECO:0000256" key="3">
    <source>
        <dbReference type="ARBA" id="ARBA00022475"/>
    </source>
</evidence>
<dbReference type="PATRIC" id="fig|656366.3.peg.122"/>
<organism evidence="9 10">
    <name type="scientific">Arthrobacter alpinus</name>
    <dbReference type="NCBI Taxonomy" id="656366"/>
    <lineage>
        <taxon>Bacteria</taxon>
        <taxon>Bacillati</taxon>
        <taxon>Actinomycetota</taxon>
        <taxon>Actinomycetes</taxon>
        <taxon>Micrococcales</taxon>
        <taxon>Micrococcaceae</taxon>
        <taxon>Arthrobacter</taxon>
    </lineage>
</organism>
<proteinExistence type="inferred from homology"/>
<feature type="transmembrane region" description="Helical" evidence="7">
    <location>
        <begin position="171"/>
        <end position="191"/>
    </location>
</feature>
<dbReference type="InterPro" id="IPR000515">
    <property type="entry name" value="MetI-like"/>
</dbReference>
<accession>A0A0M4QDR1</accession>
<keyword evidence="4 7" id="KW-0812">Transmembrane</keyword>
<comment type="similarity">
    <text evidence="7">Belongs to the binding-protein-dependent transport system permease family.</text>
</comment>
<evidence type="ECO:0000256" key="1">
    <source>
        <dbReference type="ARBA" id="ARBA00004651"/>
    </source>
</evidence>
<dbReference type="KEGG" id="aaq:AOC05_00585"/>
<evidence type="ECO:0000259" key="8">
    <source>
        <dbReference type="PROSITE" id="PS50928"/>
    </source>
</evidence>
<evidence type="ECO:0000256" key="6">
    <source>
        <dbReference type="ARBA" id="ARBA00023136"/>
    </source>
</evidence>
<comment type="subcellular location">
    <subcellularLocation>
        <location evidence="1 7">Cell membrane</location>
        <topology evidence="1 7">Multi-pass membrane protein</topology>
    </subcellularLocation>
</comment>
<dbReference type="EMBL" id="CP012677">
    <property type="protein sequence ID" value="ALE91204.1"/>
    <property type="molecule type" value="Genomic_DNA"/>
</dbReference>
<dbReference type="InterPro" id="IPR035906">
    <property type="entry name" value="MetI-like_sf"/>
</dbReference>
<feature type="transmembrane region" description="Helical" evidence="7">
    <location>
        <begin position="21"/>
        <end position="45"/>
    </location>
</feature>
<dbReference type="InterPro" id="IPR050809">
    <property type="entry name" value="UgpAE/MalFG_permease"/>
</dbReference>
<dbReference type="AlphaFoldDB" id="A0A0M4QDR1"/>
<reference evidence="10" key="1">
    <citation type="submission" date="2015-09" db="EMBL/GenBank/DDBJ databases">
        <title>Complete genome of Arthrobacter alpinus strain R3.8.</title>
        <authorList>
            <person name="See-Too W.S."/>
            <person name="Chan K.G."/>
        </authorList>
    </citation>
    <scope>NUCLEOTIDE SEQUENCE [LARGE SCALE GENOMIC DNA]</scope>
    <source>
        <strain evidence="10">R3.8</strain>
    </source>
</reference>
<dbReference type="Proteomes" id="UP000062833">
    <property type="component" value="Chromosome"/>
</dbReference>
<evidence type="ECO:0000256" key="7">
    <source>
        <dbReference type="RuleBase" id="RU363032"/>
    </source>
</evidence>
<keyword evidence="3" id="KW-1003">Cell membrane</keyword>
<dbReference type="CDD" id="cd06261">
    <property type="entry name" value="TM_PBP2"/>
    <property type="match status" value="1"/>
</dbReference>
<protein>
    <submittedName>
        <fullName evidence="9">Sugar ABC transporter permease</fullName>
    </submittedName>
</protein>
<dbReference type="GO" id="GO:0055085">
    <property type="term" value="P:transmembrane transport"/>
    <property type="evidence" value="ECO:0007669"/>
    <property type="project" value="InterPro"/>
</dbReference>
<evidence type="ECO:0000313" key="9">
    <source>
        <dbReference type="EMBL" id="ALE91204.1"/>
    </source>
</evidence>
<dbReference type="OrthoDB" id="3210259at2"/>
<feature type="domain" description="ABC transmembrane type-1" evidence="8">
    <location>
        <begin position="88"/>
        <end position="299"/>
    </location>
</feature>
<dbReference type="PROSITE" id="PS50928">
    <property type="entry name" value="ABC_TM1"/>
    <property type="match status" value="1"/>
</dbReference>
<dbReference type="SUPFAM" id="SSF161098">
    <property type="entry name" value="MetI-like"/>
    <property type="match status" value="1"/>
</dbReference>
<dbReference type="Pfam" id="PF00528">
    <property type="entry name" value="BPD_transp_1"/>
    <property type="match status" value="1"/>
</dbReference>
<feature type="transmembrane region" description="Helical" evidence="7">
    <location>
        <begin position="226"/>
        <end position="246"/>
    </location>
</feature>
<dbReference type="Gene3D" id="1.10.3720.10">
    <property type="entry name" value="MetI-like"/>
    <property type="match status" value="1"/>
</dbReference>
<sequence length="310" mass="33206">MTVPSSETTVMTRSSKSAKAPWGFLAPAIVLFAAVFVIPIGYTAWQSIHRMQLSSGTGFGPKASGGSTFSGLDQYVLALTDPAFTTSILRVIILGVIQVPLMLALALSLALLLDARRTIGKRSFNLIYFMPYAIPGVVSALMWAFLVQPSLSPFTSIAKALGFTLDMTTPFAIPFTIGNMITWGFTGYNMIIMYSALKALPAEVLEAATIDGAGPWRTAWAIKVPLIRPAVVMASVFSIIGTIQLYTEPAILRNSAPNVDPTFSPVMAVYAAVMSNDFNGAAARSVILALVTLVLSFGFLKYQQRRGGAF</sequence>
<evidence type="ECO:0000256" key="4">
    <source>
        <dbReference type="ARBA" id="ARBA00022692"/>
    </source>
</evidence>
<keyword evidence="2 7" id="KW-0813">Transport</keyword>
<dbReference type="PANTHER" id="PTHR43227:SF8">
    <property type="entry name" value="DIACETYLCHITOBIOSE UPTAKE SYSTEM PERMEASE PROTEIN DASB"/>
    <property type="match status" value="1"/>
</dbReference>
<dbReference type="GO" id="GO:0005886">
    <property type="term" value="C:plasma membrane"/>
    <property type="evidence" value="ECO:0007669"/>
    <property type="project" value="UniProtKB-SubCell"/>
</dbReference>
<keyword evidence="10" id="KW-1185">Reference proteome</keyword>
<keyword evidence="5 7" id="KW-1133">Transmembrane helix</keyword>
<name>A0A0M4QDR1_9MICC</name>
<feature type="transmembrane region" description="Helical" evidence="7">
    <location>
        <begin position="88"/>
        <end position="113"/>
    </location>
</feature>
<evidence type="ECO:0000256" key="2">
    <source>
        <dbReference type="ARBA" id="ARBA00022448"/>
    </source>
</evidence>
<evidence type="ECO:0000256" key="5">
    <source>
        <dbReference type="ARBA" id="ARBA00022989"/>
    </source>
</evidence>
<gene>
    <name evidence="9" type="ORF">AOC05_00585</name>
</gene>
<keyword evidence="6 7" id="KW-0472">Membrane</keyword>